<dbReference type="Proteomes" id="UP000233365">
    <property type="component" value="Unassembled WGS sequence"/>
</dbReference>
<keyword evidence="1" id="KW-0472">Membrane</keyword>
<dbReference type="RefSeq" id="WP_101245311.1">
    <property type="nucleotide sequence ID" value="NZ_PGTS01000001.1"/>
</dbReference>
<accession>A0ABX4RCL8</accession>
<evidence type="ECO:0000256" key="1">
    <source>
        <dbReference type="SAM" id="Phobius"/>
    </source>
</evidence>
<sequence length="324" mass="37307">MVRLANVRSWLFKNLTYIMTGLGITLILLPLLDIKIASSLLTAEIKATLSSMGQAILAGGVFNAIVKSHTFLELFSDALRKIVYAEESLSGRKDIEDIWNKVTIAHMSWKFDDLTNGMLSEIQKRILSNENYYYEEIRRNIKINWLDKNKKSSFVEEETVKSIIIPHSKSDTVKLHFQNTPDQISDGKKSTITIEKLSVEEFPKTDFTQFAQEKDGRTTYSIELSGEEKYTLIRKTRKIHPIGVEPDSRYLFRTYVRNWHLMVETDSKDISVIYRPLAHSTKHLDNNLDEKGPQNKATKNHPINISGESILHPWTGYMLLRQKS</sequence>
<keyword evidence="3" id="KW-1185">Reference proteome</keyword>
<reference evidence="2 3" key="1">
    <citation type="submission" date="2017-11" db="EMBL/GenBank/DDBJ databases">
        <title>Biodiversity and function of Thalassospira species in the particle-attached aromatic-hydrocarbon-degrading consortia from the surface seawater of the China South Sea.</title>
        <authorList>
            <person name="Dong C."/>
            <person name="Liu R."/>
            <person name="Shao Z."/>
        </authorList>
    </citation>
    <scope>NUCLEOTIDE SEQUENCE [LARGE SCALE GENOMIC DNA]</scope>
    <source>
        <strain evidence="2 3">139Z-12</strain>
    </source>
</reference>
<name>A0ABX4RCL8_9PROT</name>
<evidence type="ECO:0008006" key="4">
    <source>
        <dbReference type="Google" id="ProtNLM"/>
    </source>
</evidence>
<organism evidence="2 3">
    <name type="scientific">Thalassospira povalilytica</name>
    <dbReference type="NCBI Taxonomy" id="732237"/>
    <lineage>
        <taxon>Bacteria</taxon>
        <taxon>Pseudomonadati</taxon>
        <taxon>Pseudomonadota</taxon>
        <taxon>Alphaproteobacteria</taxon>
        <taxon>Rhodospirillales</taxon>
        <taxon>Thalassospiraceae</taxon>
        <taxon>Thalassospira</taxon>
    </lineage>
</organism>
<protein>
    <recommendedName>
        <fullName evidence="4">SMODS-associating 2TM beta-strand rich effector domain-containing protein</fullName>
    </recommendedName>
</protein>
<dbReference type="EMBL" id="PGTS01000001">
    <property type="protein sequence ID" value="PKR52130.1"/>
    <property type="molecule type" value="Genomic_DNA"/>
</dbReference>
<feature type="transmembrane region" description="Helical" evidence="1">
    <location>
        <begin position="12"/>
        <end position="32"/>
    </location>
</feature>
<proteinExistence type="predicted"/>
<gene>
    <name evidence="2" type="ORF">CU041_00455</name>
</gene>
<keyword evidence="1" id="KW-1133">Transmembrane helix</keyword>
<evidence type="ECO:0000313" key="3">
    <source>
        <dbReference type="Proteomes" id="UP000233365"/>
    </source>
</evidence>
<comment type="caution">
    <text evidence="2">The sequence shown here is derived from an EMBL/GenBank/DDBJ whole genome shotgun (WGS) entry which is preliminary data.</text>
</comment>
<evidence type="ECO:0000313" key="2">
    <source>
        <dbReference type="EMBL" id="PKR52130.1"/>
    </source>
</evidence>
<keyword evidence="1" id="KW-0812">Transmembrane</keyword>